<proteinExistence type="predicted"/>
<evidence type="ECO:0000313" key="2">
    <source>
        <dbReference type="Proteomes" id="UP000244161"/>
    </source>
</evidence>
<name>A0A2T5IMA6_9LACT</name>
<dbReference type="EMBL" id="QAOM01000006">
    <property type="protein sequence ID" value="PTQ84955.1"/>
    <property type="molecule type" value="Genomic_DNA"/>
</dbReference>
<protein>
    <submittedName>
        <fullName evidence="1">Uncharacterized protein</fullName>
    </submittedName>
</protein>
<organism evidence="1 2">
    <name type="scientific">Trichococcus patagoniensis</name>
    <dbReference type="NCBI Taxonomy" id="382641"/>
    <lineage>
        <taxon>Bacteria</taxon>
        <taxon>Bacillati</taxon>
        <taxon>Bacillota</taxon>
        <taxon>Bacilli</taxon>
        <taxon>Lactobacillales</taxon>
        <taxon>Carnobacteriaceae</taxon>
        <taxon>Trichococcus</taxon>
    </lineage>
</organism>
<accession>A0A2T5IMA6</accession>
<dbReference type="OrthoDB" id="2313808at2"/>
<dbReference type="AlphaFoldDB" id="A0A2T5IMA6"/>
<dbReference type="RefSeq" id="WP_108032217.1">
    <property type="nucleotide sequence ID" value="NZ_QAOM01000006.1"/>
</dbReference>
<comment type="caution">
    <text evidence="1">The sequence shown here is derived from an EMBL/GenBank/DDBJ whole genome shotgun (WGS) entry which is preliminary data.</text>
</comment>
<sequence length="125" mass="13925">MENVTETTKTESLQSFRSTIRKSENALSGMTEKGANTTLVTKRLKALRIGLAVLEHAWDEKPYICTQEDFAEARSVLAGLLPSIESIYVMSKPGSPQKTLLERRIRSLELALQAMDDITERGQPS</sequence>
<evidence type="ECO:0000313" key="1">
    <source>
        <dbReference type="EMBL" id="PTQ84955.1"/>
    </source>
</evidence>
<dbReference type="Proteomes" id="UP000244161">
    <property type="component" value="Unassembled WGS sequence"/>
</dbReference>
<keyword evidence="2" id="KW-1185">Reference proteome</keyword>
<gene>
    <name evidence="1" type="ORF">C8U37_10683</name>
</gene>
<reference evidence="1 2" key="1">
    <citation type="submission" date="2018-04" db="EMBL/GenBank/DDBJ databases">
        <title>Genomic Encyclopedia of Archaeal and Bacterial Type Strains, Phase II (KMG-II): from individual species to whole genera.</title>
        <authorList>
            <person name="Goeker M."/>
        </authorList>
    </citation>
    <scope>NUCLEOTIDE SEQUENCE [LARGE SCALE GENOMIC DNA]</scope>
    <source>
        <strain evidence="1 2">DSM 18806</strain>
    </source>
</reference>